<dbReference type="RefSeq" id="WP_099577521.1">
    <property type="nucleotide sequence ID" value="NZ_MJBI02000001.1"/>
</dbReference>
<dbReference type="EMBL" id="MJBI02000001">
    <property type="protein sequence ID" value="RAI82909.1"/>
    <property type="molecule type" value="Genomic_DNA"/>
</dbReference>
<dbReference type="Proteomes" id="UP000229523">
    <property type="component" value="Unassembled WGS sequence"/>
</dbReference>
<keyword evidence="2" id="KW-1185">Reference proteome</keyword>
<dbReference type="AlphaFoldDB" id="A0A2G5NRT7"/>
<comment type="caution">
    <text evidence="1">The sequence shown here is derived from an EMBL/GenBank/DDBJ whole genome shotgun (WGS) entry which is preliminary data.</text>
</comment>
<proteinExistence type="predicted"/>
<gene>
    <name evidence="1" type="ORF">BFS35_004275</name>
</gene>
<evidence type="ECO:0000313" key="1">
    <source>
        <dbReference type="EMBL" id="RAI82909.1"/>
    </source>
</evidence>
<protein>
    <submittedName>
        <fullName evidence="1">Uncharacterized protein</fullName>
    </submittedName>
</protein>
<reference evidence="1 2" key="1">
    <citation type="journal article" date="2018" name="Front. Microbiol.">
        <title>Description and Comparative Genomics of Macrococcus caseolyticus subsp. hominis subsp. nov., Macrococcus goetzii sp. nov., Macrococcus epidermidis sp. nov., and Macrococcus bohemicus sp. nov., Novel Macrococci From Human Clinical Material With Virulence Potential and Suspected Uptake of Foreign DNA by Natural Transformation.</title>
        <authorList>
            <person name="Maslanova I."/>
            <person name="Wertheimer Z."/>
            <person name="Sedlacek I."/>
            <person name="Svec P."/>
            <person name="Indrakova A."/>
            <person name="Kovarovic V."/>
            <person name="Schumann P."/>
            <person name="Sproer C."/>
            <person name="Kralova S."/>
            <person name="Sedo O."/>
            <person name="Kristofova L."/>
            <person name="Vrbovska V."/>
            <person name="Fuzik T."/>
            <person name="Petras P."/>
            <person name="Zdrahal Z."/>
            <person name="Ruzickova V."/>
            <person name="Doskar J."/>
            <person name="Pantucek R."/>
        </authorList>
    </citation>
    <scope>NUCLEOTIDE SEQUENCE [LARGE SCALE GENOMIC DNA]</scope>
    <source>
        <strain evidence="1 2">CCM 4927</strain>
    </source>
</reference>
<evidence type="ECO:0000313" key="2">
    <source>
        <dbReference type="Proteomes" id="UP000229523"/>
    </source>
</evidence>
<accession>A0A2G5NRT7</accession>
<name>A0A2G5NRT7_9STAP</name>
<organism evidence="1 2">
    <name type="scientific">Macrococcoides goetzii</name>
    <dbReference type="NCBI Taxonomy" id="1891097"/>
    <lineage>
        <taxon>Bacteria</taxon>
        <taxon>Bacillati</taxon>
        <taxon>Bacillota</taxon>
        <taxon>Bacilli</taxon>
        <taxon>Bacillales</taxon>
        <taxon>Staphylococcaceae</taxon>
        <taxon>Macrococcoides</taxon>
    </lineage>
</organism>
<sequence length="268" mass="31736">MKHIEIDDKLVNQIFKKFIKKVSPFGIAYLGLHQINRVPHKRYDILFIHNEDKFHRGENEAIDLYTYFFVKNIIAAFPDKRLLTLSYHTESFEIQYSPDLYVDYPAFPNSDDVLYYIDDDNMIWIPWFGHSIYVIGEKLIEVIDVFSEKNNSNNKFIKLLEHKSRKFFKDNEVEERGPVVDLIMKANEAVIDQVEIYEETFTLIDDLVANHNKNYSIYGETIIDEKLKLQILKDIRNKQYNPKHEPIIKEFEAILNTYNMTSLIISGV</sequence>